<comment type="caution">
    <text evidence="11">The sequence shown here is derived from an EMBL/GenBank/DDBJ whole genome shotgun (WGS) entry which is preliminary data.</text>
</comment>
<dbReference type="HAMAP" id="MF_00265">
    <property type="entry name" value="VapC_Nob1"/>
    <property type="match status" value="1"/>
</dbReference>
<evidence type="ECO:0000256" key="9">
    <source>
        <dbReference type="SAM" id="MobiDB-lite"/>
    </source>
</evidence>
<evidence type="ECO:0000256" key="3">
    <source>
        <dbReference type="ARBA" id="ARBA00022722"/>
    </source>
</evidence>
<comment type="function">
    <text evidence="8">Toxic component of a toxin-antitoxin (TA) system. An RNase.</text>
</comment>
<keyword evidence="12" id="KW-1185">Reference proteome</keyword>
<organism evidence="11 12">
    <name type="scientific">Luedemannella flava</name>
    <dbReference type="NCBI Taxonomy" id="349316"/>
    <lineage>
        <taxon>Bacteria</taxon>
        <taxon>Bacillati</taxon>
        <taxon>Actinomycetota</taxon>
        <taxon>Actinomycetes</taxon>
        <taxon>Micromonosporales</taxon>
        <taxon>Micromonosporaceae</taxon>
        <taxon>Luedemannella</taxon>
    </lineage>
</organism>
<evidence type="ECO:0000313" key="11">
    <source>
        <dbReference type="EMBL" id="GAA1827191.1"/>
    </source>
</evidence>
<dbReference type="EMBL" id="BAAALT010000236">
    <property type="protein sequence ID" value="GAA1827191.1"/>
    <property type="molecule type" value="Genomic_DNA"/>
</dbReference>
<proteinExistence type="inferred from homology"/>
<dbReference type="Proteomes" id="UP001500218">
    <property type="component" value="Unassembled WGS sequence"/>
</dbReference>
<evidence type="ECO:0000256" key="5">
    <source>
        <dbReference type="ARBA" id="ARBA00022801"/>
    </source>
</evidence>
<dbReference type="SUPFAM" id="SSF88723">
    <property type="entry name" value="PIN domain-like"/>
    <property type="match status" value="1"/>
</dbReference>
<keyword evidence="6 8" id="KW-0460">Magnesium</keyword>
<evidence type="ECO:0000256" key="8">
    <source>
        <dbReference type="HAMAP-Rule" id="MF_00265"/>
    </source>
</evidence>
<keyword evidence="2 8" id="KW-1277">Toxin-antitoxin system</keyword>
<evidence type="ECO:0000256" key="2">
    <source>
        <dbReference type="ARBA" id="ARBA00022649"/>
    </source>
</evidence>
<evidence type="ECO:0000256" key="7">
    <source>
        <dbReference type="ARBA" id="ARBA00038093"/>
    </source>
</evidence>
<dbReference type="Gene3D" id="3.40.50.1010">
    <property type="entry name" value="5'-nuclease"/>
    <property type="match status" value="1"/>
</dbReference>
<dbReference type="InterPro" id="IPR022907">
    <property type="entry name" value="VapC_family"/>
</dbReference>
<evidence type="ECO:0000313" key="12">
    <source>
        <dbReference type="Proteomes" id="UP001500218"/>
    </source>
</evidence>
<feature type="binding site" evidence="8">
    <location>
        <position position="29"/>
    </location>
    <ligand>
        <name>Mg(2+)</name>
        <dbReference type="ChEBI" id="CHEBI:18420"/>
    </ligand>
</feature>
<feature type="binding site" evidence="8">
    <location>
        <position position="118"/>
    </location>
    <ligand>
        <name>Mg(2+)</name>
        <dbReference type="ChEBI" id="CHEBI:18420"/>
    </ligand>
</feature>
<dbReference type="RefSeq" id="WP_344138209.1">
    <property type="nucleotide sequence ID" value="NZ_BAAALT010000236.1"/>
</dbReference>
<evidence type="ECO:0000256" key="6">
    <source>
        <dbReference type="ARBA" id="ARBA00022842"/>
    </source>
</evidence>
<comment type="cofactor">
    <cofactor evidence="1 8">
        <name>Mg(2+)</name>
        <dbReference type="ChEBI" id="CHEBI:18420"/>
    </cofactor>
</comment>
<keyword evidence="4 8" id="KW-0479">Metal-binding</keyword>
<gene>
    <name evidence="11" type="primary">vapC21</name>
    <name evidence="8" type="synonym">vapC</name>
    <name evidence="11" type="ORF">GCM10009682_53190</name>
</gene>
<evidence type="ECO:0000256" key="1">
    <source>
        <dbReference type="ARBA" id="ARBA00001946"/>
    </source>
</evidence>
<accession>A0ABN2MJN7</accession>
<keyword evidence="5 8" id="KW-0378">Hydrolase</keyword>
<dbReference type="EC" id="3.1.-.-" evidence="8"/>
<name>A0ABN2MJN7_9ACTN</name>
<dbReference type="InterPro" id="IPR002716">
    <property type="entry name" value="PIN_dom"/>
</dbReference>
<dbReference type="PANTHER" id="PTHR33653:SF1">
    <property type="entry name" value="RIBONUCLEASE VAPC2"/>
    <property type="match status" value="1"/>
</dbReference>
<dbReference type="Pfam" id="PF01850">
    <property type="entry name" value="PIN"/>
    <property type="match status" value="1"/>
</dbReference>
<dbReference type="PANTHER" id="PTHR33653">
    <property type="entry name" value="RIBONUCLEASE VAPC2"/>
    <property type="match status" value="1"/>
</dbReference>
<dbReference type="InterPro" id="IPR029060">
    <property type="entry name" value="PIN-like_dom_sf"/>
</dbReference>
<feature type="region of interest" description="Disordered" evidence="9">
    <location>
        <begin position="1"/>
        <end position="20"/>
    </location>
</feature>
<sequence length="159" mass="17242">MTDGTTPADDAGPPPLPSLPPHQRLYLIDTSAQARICHPGIREIIVALIADRVAATCVTVDLEAGFSGRCHEDVLGIAERRRELYQVLPITEAIAERAREVQVRLAKHGQHRATGLVDLLTAAVAEHHDAVLLHYDEEFEHIAAVTGQSQAWIAPPGTL</sequence>
<feature type="domain" description="PIN" evidence="10">
    <location>
        <begin position="27"/>
        <end position="143"/>
    </location>
</feature>
<feature type="compositionally biased region" description="Low complexity" evidence="9">
    <location>
        <begin position="1"/>
        <end position="11"/>
    </location>
</feature>
<comment type="similarity">
    <text evidence="7 8">Belongs to the PINc/VapC protein family.</text>
</comment>
<evidence type="ECO:0000259" key="10">
    <source>
        <dbReference type="Pfam" id="PF01850"/>
    </source>
</evidence>
<dbReference type="InterPro" id="IPR050556">
    <property type="entry name" value="Type_II_TA_system_RNase"/>
</dbReference>
<keyword evidence="8" id="KW-0800">Toxin</keyword>
<reference evidence="11 12" key="1">
    <citation type="journal article" date="2019" name="Int. J. Syst. Evol. Microbiol.">
        <title>The Global Catalogue of Microorganisms (GCM) 10K type strain sequencing project: providing services to taxonomists for standard genome sequencing and annotation.</title>
        <authorList>
            <consortium name="The Broad Institute Genomics Platform"/>
            <consortium name="The Broad Institute Genome Sequencing Center for Infectious Disease"/>
            <person name="Wu L."/>
            <person name="Ma J."/>
        </authorList>
    </citation>
    <scope>NUCLEOTIDE SEQUENCE [LARGE SCALE GENOMIC DNA]</scope>
    <source>
        <strain evidence="11 12">JCM 13250</strain>
    </source>
</reference>
<evidence type="ECO:0000256" key="4">
    <source>
        <dbReference type="ARBA" id="ARBA00022723"/>
    </source>
</evidence>
<keyword evidence="3 8" id="KW-0540">Nuclease</keyword>
<protein>
    <recommendedName>
        <fullName evidence="8">Ribonuclease VapC</fullName>
        <shortName evidence="8">RNase VapC</shortName>
        <ecNumber evidence="8">3.1.-.-</ecNumber>
    </recommendedName>
    <alternativeName>
        <fullName evidence="8">Toxin VapC</fullName>
    </alternativeName>
</protein>